<evidence type="ECO:0000256" key="2">
    <source>
        <dbReference type="ARBA" id="ARBA00007812"/>
    </source>
</evidence>
<dbReference type="CDD" id="cd00568">
    <property type="entry name" value="TPP_enzymes"/>
    <property type="match status" value="1"/>
</dbReference>
<dbReference type="InterPro" id="IPR045229">
    <property type="entry name" value="TPP_enz"/>
</dbReference>
<evidence type="ECO:0000256" key="3">
    <source>
        <dbReference type="ARBA" id="ARBA00022679"/>
    </source>
</evidence>
<dbReference type="Gene3D" id="3.40.50.970">
    <property type="match status" value="2"/>
</dbReference>
<keyword evidence="3" id="KW-0808">Transferase</keyword>
<sequence length="529" mass="55143">MSQRTVGQALVAALEARGVDTVFGIPGVHTIELYRGLAGSGIRHVTPRHEQGAGFMADGYARVSRKPGVCFVITGPGLTNVVTAMAQARADSVPMLVITGVNPVETHGREDGHLHELPDQLGLIRQIALHAETLRRPGDVADTVARAFDAMSRGRPGPVAIEVPIDVMAMPAEAETGIPVADQHQVPDPSVIAEAARTLSGADRPLIVAGGGAVDADGPLRAVAEALNAPVVTTANGRGLMGGHSLRVPASPSLPAIRAALSDADAVLAVGTQMGPTDWDMYGDGDLPRLTHLVRIEIDAAQMERNFRADTPIEGDASDTLTALLPLLARRGADGAARADALRRAALVDVSPNYRPICEMLAMLYARWPDALVVGDSTQPVYAGNLYVDAPRPGSWFNSSGGFGTLGYGAPAAIGAKRAAPDRPVICLTGDGGLQFSLSELGTAMDETAPVVFVVWNNRGYGEIETYLRRAGLPPIGVRPSPPDFDASAEAYGLQAERIEDMADLPDAVARALASGAPALVDLVVPRGG</sequence>
<dbReference type="STRING" id="935700.jaqu_04070"/>
<dbReference type="InterPro" id="IPR011766">
    <property type="entry name" value="TPP_enzyme_TPP-bd"/>
</dbReference>
<dbReference type="GO" id="GO:0030976">
    <property type="term" value="F:thiamine pyrophosphate binding"/>
    <property type="evidence" value="ECO:0007669"/>
    <property type="project" value="InterPro"/>
</dbReference>
<evidence type="ECO:0000313" key="9">
    <source>
        <dbReference type="EMBL" id="KIT17818.1"/>
    </source>
</evidence>
<evidence type="ECO:0000259" key="6">
    <source>
        <dbReference type="Pfam" id="PF00205"/>
    </source>
</evidence>
<comment type="caution">
    <text evidence="9">The sequence shown here is derived from an EMBL/GenBank/DDBJ whole genome shotgun (WGS) entry which is preliminary data.</text>
</comment>
<dbReference type="Pfam" id="PF02776">
    <property type="entry name" value="TPP_enzyme_N"/>
    <property type="match status" value="1"/>
</dbReference>
<feature type="domain" description="Thiamine pyrophosphate enzyme N-terminal TPP-binding" evidence="8">
    <location>
        <begin position="5"/>
        <end position="121"/>
    </location>
</feature>
<evidence type="ECO:0000313" key="10">
    <source>
        <dbReference type="Proteomes" id="UP000032232"/>
    </source>
</evidence>
<evidence type="ECO:0000259" key="8">
    <source>
        <dbReference type="Pfam" id="PF02776"/>
    </source>
</evidence>
<keyword evidence="10" id="KW-1185">Reference proteome</keyword>
<comment type="cofactor">
    <cofactor evidence="1">
        <name>thiamine diphosphate</name>
        <dbReference type="ChEBI" id="CHEBI:58937"/>
    </cofactor>
</comment>
<evidence type="ECO:0000256" key="4">
    <source>
        <dbReference type="ARBA" id="ARBA00023052"/>
    </source>
</evidence>
<dbReference type="Gene3D" id="3.40.50.1220">
    <property type="entry name" value="TPP-binding domain"/>
    <property type="match status" value="1"/>
</dbReference>
<dbReference type="InterPro" id="IPR029061">
    <property type="entry name" value="THDP-binding"/>
</dbReference>
<protein>
    <submittedName>
        <fullName evidence="9">AruI protein</fullName>
        <ecNumber evidence="9">4.1.1.75</ecNumber>
    </submittedName>
</protein>
<dbReference type="SUPFAM" id="SSF52467">
    <property type="entry name" value="DHS-like NAD/FAD-binding domain"/>
    <property type="match status" value="1"/>
</dbReference>
<dbReference type="EC" id="4.1.1.75" evidence="9"/>
<dbReference type="OrthoDB" id="4494979at2"/>
<gene>
    <name evidence="9" type="primary">aruI</name>
    <name evidence="9" type="ORF">jaqu_04070</name>
</gene>
<dbReference type="GO" id="GO:0009097">
    <property type="term" value="P:isoleucine biosynthetic process"/>
    <property type="evidence" value="ECO:0007669"/>
    <property type="project" value="TreeGrafter"/>
</dbReference>
<proteinExistence type="inferred from homology"/>
<dbReference type="GO" id="GO:0003984">
    <property type="term" value="F:acetolactate synthase activity"/>
    <property type="evidence" value="ECO:0007669"/>
    <property type="project" value="TreeGrafter"/>
</dbReference>
<dbReference type="GO" id="GO:0000287">
    <property type="term" value="F:magnesium ion binding"/>
    <property type="evidence" value="ECO:0007669"/>
    <property type="project" value="InterPro"/>
</dbReference>
<dbReference type="Pfam" id="PF00205">
    <property type="entry name" value="TPP_enzyme_M"/>
    <property type="match status" value="1"/>
</dbReference>
<dbReference type="AlphaFoldDB" id="A0A0D1DCY1"/>
<reference evidence="9 10" key="1">
    <citation type="submission" date="2015-02" db="EMBL/GenBank/DDBJ databases">
        <title>Genome Sequence of Jannaschia aquimarina DSM28248, a member of the Roseobacter clade.</title>
        <authorList>
            <person name="Voget S."/>
            <person name="Daniel R."/>
        </authorList>
    </citation>
    <scope>NUCLEOTIDE SEQUENCE [LARGE SCALE GENOMIC DNA]</scope>
    <source>
        <strain evidence="9 10">GSW-M26</strain>
    </source>
</reference>
<dbReference type="InterPro" id="IPR000399">
    <property type="entry name" value="TPP-bd_CS"/>
</dbReference>
<dbReference type="PATRIC" id="fig|935700.4.peg.436"/>
<evidence type="ECO:0000259" key="7">
    <source>
        <dbReference type="Pfam" id="PF02775"/>
    </source>
</evidence>
<dbReference type="PROSITE" id="PS00187">
    <property type="entry name" value="TPP_ENZYMES"/>
    <property type="match status" value="1"/>
</dbReference>
<dbReference type="SUPFAM" id="SSF52518">
    <property type="entry name" value="Thiamin diphosphate-binding fold (THDP-binding)"/>
    <property type="match status" value="2"/>
</dbReference>
<feature type="domain" description="Thiamine pyrophosphate enzyme central" evidence="6">
    <location>
        <begin position="192"/>
        <end position="324"/>
    </location>
</feature>
<dbReference type="InterPro" id="IPR012001">
    <property type="entry name" value="Thiamin_PyroP_enz_TPP-bd_dom"/>
</dbReference>
<dbReference type="GO" id="GO:0009099">
    <property type="term" value="P:L-valine biosynthetic process"/>
    <property type="evidence" value="ECO:0007669"/>
    <property type="project" value="TreeGrafter"/>
</dbReference>
<dbReference type="RefSeq" id="WP_043917270.1">
    <property type="nucleotide sequence ID" value="NZ_FZPF01000003.1"/>
</dbReference>
<dbReference type="EMBL" id="JYFE01000013">
    <property type="protein sequence ID" value="KIT17818.1"/>
    <property type="molecule type" value="Genomic_DNA"/>
</dbReference>
<evidence type="ECO:0000256" key="1">
    <source>
        <dbReference type="ARBA" id="ARBA00001964"/>
    </source>
</evidence>
<dbReference type="Proteomes" id="UP000032232">
    <property type="component" value="Unassembled WGS sequence"/>
</dbReference>
<comment type="similarity">
    <text evidence="2 5">Belongs to the TPP enzyme family.</text>
</comment>
<keyword evidence="9" id="KW-0456">Lyase</keyword>
<keyword evidence="4 5" id="KW-0786">Thiamine pyrophosphate</keyword>
<organism evidence="9 10">
    <name type="scientific">Jannaschia aquimarina</name>
    <dbReference type="NCBI Taxonomy" id="935700"/>
    <lineage>
        <taxon>Bacteria</taxon>
        <taxon>Pseudomonadati</taxon>
        <taxon>Pseudomonadota</taxon>
        <taxon>Alphaproteobacteria</taxon>
        <taxon>Rhodobacterales</taxon>
        <taxon>Roseobacteraceae</taxon>
        <taxon>Jannaschia</taxon>
    </lineage>
</organism>
<dbReference type="InterPro" id="IPR012000">
    <property type="entry name" value="Thiamin_PyroP_enz_cen_dom"/>
</dbReference>
<dbReference type="GO" id="GO:0005948">
    <property type="term" value="C:acetolactate synthase complex"/>
    <property type="evidence" value="ECO:0007669"/>
    <property type="project" value="TreeGrafter"/>
</dbReference>
<dbReference type="CDD" id="cd07035">
    <property type="entry name" value="TPP_PYR_POX_like"/>
    <property type="match status" value="1"/>
</dbReference>
<evidence type="ECO:0000256" key="5">
    <source>
        <dbReference type="RuleBase" id="RU362132"/>
    </source>
</evidence>
<dbReference type="InterPro" id="IPR029035">
    <property type="entry name" value="DHS-like_NAD/FAD-binding_dom"/>
</dbReference>
<feature type="domain" description="Thiamine pyrophosphate enzyme TPP-binding" evidence="7">
    <location>
        <begin position="384"/>
        <end position="522"/>
    </location>
</feature>
<dbReference type="NCBIfam" id="NF005712">
    <property type="entry name" value="PRK07524.1"/>
    <property type="match status" value="1"/>
</dbReference>
<dbReference type="FunFam" id="3.40.50.970:FF:000007">
    <property type="entry name" value="Acetolactate synthase"/>
    <property type="match status" value="1"/>
</dbReference>
<dbReference type="PANTHER" id="PTHR18968:SF13">
    <property type="entry name" value="ACETOLACTATE SYNTHASE CATALYTIC SUBUNIT, MITOCHONDRIAL"/>
    <property type="match status" value="1"/>
</dbReference>
<dbReference type="PANTHER" id="PTHR18968">
    <property type="entry name" value="THIAMINE PYROPHOSPHATE ENZYMES"/>
    <property type="match status" value="1"/>
</dbReference>
<dbReference type="Pfam" id="PF02775">
    <property type="entry name" value="TPP_enzyme_C"/>
    <property type="match status" value="1"/>
</dbReference>
<name>A0A0D1DCY1_9RHOB</name>
<accession>A0A0D1DCY1</accession>
<dbReference type="GO" id="GO:0047435">
    <property type="term" value="F:5-guanidino-2-oxopentanoate decarboxylase activity"/>
    <property type="evidence" value="ECO:0007669"/>
    <property type="project" value="UniProtKB-EC"/>
</dbReference>
<dbReference type="GO" id="GO:0050660">
    <property type="term" value="F:flavin adenine dinucleotide binding"/>
    <property type="evidence" value="ECO:0007669"/>
    <property type="project" value="TreeGrafter"/>
</dbReference>